<dbReference type="Pfam" id="PF14226">
    <property type="entry name" value="DIOX_N"/>
    <property type="match status" value="1"/>
</dbReference>
<keyword evidence="2 5" id="KW-0479">Metal-binding</keyword>
<dbReference type="InterPro" id="IPR044861">
    <property type="entry name" value="IPNS-like_FE2OG_OXY"/>
</dbReference>
<dbReference type="EMBL" id="JAMRDG010000002">
    <property type="protein sequence ID" value="KAJ3685783.1"/>
    <property type="molecule type" value="Genomic_DNA"/>
</dbReference>
<evidence type="ECO:0000256" key="4">
    <source>
        <dbReference type="ARBA" id="ARBA00023004"/>
    </source>
</evidence>
<evidence type="ECO:0000256" key="5">
    <source>
        <dbReference type="RuleBase" id="RU003682"/>
    </source>
</evidence>
<dbReference type="PANTHER" id="PTHR47991">
    <property type="entry name" value="OXOGLUTARATE/IRON-DEPENDENT DIOXYGENASE"/>
    <property type="match status" value="1"/>
</dbReference>
<evidence type="ECO:0000256" key="1">
    <source>
        <dbReference type="ARBA" id="ARBA00008056"/>
    </source>
</evidence>
<dbReference type="Pfam" id="PF03171">
    <property type="entry name" value="2OG-FeII_Oxy"/>
    <property type="match status" value="1"/>
</dbReference>
<evidence type="ECO:0000313" key="8">
    <source>
        <dbReference type="Proteomes" id="UP001210211"/>
    </source>
</evidence>
<dbReference type="PROSITE" id="PS51471">
    <property type="entry name" value="FE2OG_OXY"/>
    <property type="match status" value="1"/>
</dbReference>
<evidence type="ECO:0000256" key="3">
    <source>
        <dbReference type="ARBA" id="ARBA00023002"/>
    </source>
</evidence>
<protein>
    <recommendedName>
        <fullName evidence="6">Fe2OG dioxygenase domain-containing protein</fullName>
    </recommendedName>
</protein>
<dbReference type="GO" id="GO:0046872">
    <property type="term" value="F:metal ion binding"/>
    <property type="evidence" value="ECO:0007669"/>
    <property type="project" value="UniProtKB-KW"/>
</dbReference>
<keyword evidence="4 5" id="KW-0408">Iron</keyword>
<dbReference type="AlphaFoldDB" id="A0AAD5WDI1"/>
<name>A0AAD5WDI1_9POAL</name>
<feature type="domain" description="Fe2OG dioxygenase" evidence="6">
    <location>
        <begin position="191"/>
        <end position="291"/>
    </location>
</feature>
<dbReference type="InterPro" id="IPR050295">
    <property type="entry name" value="Plant_2OG-oxidoreductases"/>
</dbReference>
<proteinExistence type="inferred from homology"/>
<dbReference type="Gene3D" id="2.60.120.330">
    <property type="entry name" value="B-lactam Antibiotic, Isopenicillin N Synthase, Chain"/>
    <property type="match status" value="1"/>
</dbReference>
<dbReference type="Proteomes" id="UP001210211">
    <property type="component" value="Unassembled WGS sequence"/>
</dbReference>
<sequence>MELVSNLPVYRTVPEKYIFPPDKRPANDTVNHSINLPVIDLKGGCIDSDGRDEIIRDIMKAGKEFGFFQVINHGISTKTIDNMLEVCENFFKMPAQEKEPYYSNDMSKAFFLNSSTQYDKSQTRYWRDYLRITSYPIEEFIDQWPEKPEEFREVLSKYTLRVREFASKILKLIAEGLGLDKDYFSGDLSKGNIKMEVNYYPPCPDPSLTMGLLPHCDRQLITVLAQGTAATGLQAKYKQKWINVKPIPGAFVVNFGHQLEIVTNGILKSVEHRALTNSTVARTSIATMTMPTMDCLIAPAKELVNEKNPPMYKEFIFRDFIKAYDAALANREGVLEFFKLY</sequence>
<reference evidence="7 8" key="1">
    <citation type="journal article" date="2022" name="Cell">
        <title>Repeat-based holocentromeres influence genome architecture and karyotype evolution.</title>
        <authorList>
            <person name="Hofstatter P.G."/>
            <person name="Thangavel G."/>
            <person name="Lux T."/>
            <person name="Neumann P."/>
            <person name="Vondrak T."/>
            <person name="Novak P."/>
            <person name="Zhang M."/>
            <person name="Costa L."/>
            <person name="Castellani M."/>
            <person name="Scott A."/>
            <person name="Toegelov H."/>
            <person name="Fuchs J."/>
            <person name="Mata-Sucre Y."/>
            <person name="Dias Y."/>
            <person name="Vanzela A.L.L."/>
            <person name="Huettel B."/>
            <person name="Almeida C.C.S."/>
            <person name="Simkova H."/>
            <person name="Souza G."/>
            <person name="Pedrosa-Harand A."/>
            <person name="Macas J."/>
            <person name="Mayer K.F.X."/>
            <person name="Houben A."/>
            <person name="Marques A."/>
        </authorList>
    </citation>
    <scope>NUCLEOTIDE SEQUENCE [LARGE SCALE GENOMIC DNA]</scope>
    <source>
        <strain evidence="7">RhyTen1mFocal</strain>
    </source>
</reference>
<dbReference type="InterPro" id="IPR005123">
    <property type="entry name" value="Oxoglu/Fe-dep_dioxygenase_dom"/>
</dbReference>
<dbReference type="GO" id="GO:0016491">
    <property type="term" value="F:oxidoreductase activity"/>
    <property type="evidence" value="ECO:0007669"/>
    <property type="project" value="UniProtKB-KW"/>
</dbReference>
<keyword evidence="3 5" id="KW-0560">Oxidoreductase</keyword>
<evidence type="ECO:0000313" key="7">
    <source>
        <dbReference type="EMBL" id="KAJ3685783.1"/>
    </source>
</evidence>
<evidence type="ECO:0000259" key="6">
    <source>
        <dbReference type="PROSITE" id="PS51471"/>
    </source>
</evidence>
<dbReference type="InterPro" id="IPR027443">
    <property type="entry name" value="IPNS-like_sf"/>
</dbReference>
<gene>
    <name evidence="7" type="ORF">LUZ61_014947</name>
</gene>
<dbReference type="SUPFAM" id="SSF51197">
    <property type="entry name" value="Clavaminate synthase-like"/>
    <property type="match status" value="1"/>
</dbReference>
<comment type="caution">
    <text evidence="7">The sequence shown here is derived from an EMBL/GenBank/DDBJ whole genome shotgun (WGS) entry which is preliminary data.</text>
</comment>
<evidence type="ECO:0000256" key="2">
    <source>
        <dbReference type="ARBA" id="ARBA00022723"/>
    </source>
</evidence>
<dbReference type="InterPro" id="IPR026992">
    <property type="entry name" value="DIOX_N"/>
</dbReference>
<comment type="similarity">
    <text evidence="1 5">Belongs to the iron/ascorbate-dependent oxidoreductase family.</text>
</comment>
<accession>A0AAD5WDI1</accession>
<organism evidence="7 8">
    <name type="scientific">Rhynchospora tenuis</name>
    <dbReference type="NCBI Taxonomy" id="198213"/>
    <lineage>
        <taxon>Eukaryota</taxon>
        <taxon>Viridiplantae</taxon>
        <taxon>Streptophyta</taxon>
        <taxon>Embryophyta</taxon>
        <taxon>Tracheophyta</taxon>
        <taxon>Spermatophyta</taxon>
        <taxon>Magnoliopsida</taxon>
        <taxon>Liliopsida</taxon>
        <taxon>Poales</taxon>
        <taxon>Cyperaceae</taxon>
        <taxon>Cyperoideae</taxon>
        <taxon>Rhynchosporeae</taxon>
        <taxon>Rhynchospora</taxon>
    </lineage>
</organism>
<keyword evidence="8" id="KW-1185">Reference proteome</keyword>